<reference evidence="1 2" key="1">
    <citation type="submission" date="2018-07" db="EMBL/GenBank/DDBJ databases">
        <title>Freshwater and sediment microbial communities from various areas in North America, analyzing microbe dynamics in response to fracking.</title>
        <authorList>
            <person name="Lamendella R."/>
        </authorList>
    </citation>
    <scope>NUCLEOTIDE SEQUENCE [LARGE SCALE GENOMIC DNA]</scope>
    <source>
        <strain evidence="1 2">105B</strain>
    </source>
</reference>
<proteinExistence type="predicted"/>
<name>A0A368X8E2_MARNT</name>
<evidence type="ECO:0000313" key="1">
    <source>
        <dbReference type="EMBL" id="RCW63258.1"/>
    </source>
</evidence>
<dbReference type="AlphaFoldDB" id="A0A368X8E2"/>
<accession>A0A368X8E2</accession>
<dbReference type="Proteomes" id="UP000253647">
    <property type="component" value="Unassembled WGS sequence"/>
</dbReference>
<organism evidence="1 2">
    <name type="scientific">Marinobacter nauticus</name>
    <name type="common">Marinobacter hydrocarbonoclasticus</name>
    <name type="synonym">Marinobacter aquaeolei</name>
    <dbReference type="NCBI Taxonomy" id="2743"/>
    <lineage>
        <taxon>Bacteria</taxon>
        <taxon>Pseudomonadati</taxon>
        <taxon>Pseudomonadota</taxon>
        <taxon>Gammaproteobacteria</taxon>
        <taxon>Pseudomonadales</taxon>
        <taxon>Marinobacteraceae</taxon>
        <taxon>Marinobacter</taxon>
    </lineage>
</organism>
<comment type="caution">
    <text evidence="1">The sequence shown here is derived from an EMBL/GenBank/DDBJ whole genome shotgun (WGS) entry which is preliminary data.</text>
</comment>
<protein>
    <submittedName>
        <fullName evidence="1">Uncharacterized protein</fullName>
    </submittedName>
</protein>
<sequence length="119" mass="13216">MKSEEFIEAVKDVVKNAAIEDVISNLKSPPGRRVRKAESERSEWYNRLKEDEKGNVNAVIESAVDEAIFGLLAVLDGARPICPAHNINKGELVLIYRDQQGDSVLNAPDKIGLHDLYNS</sequence>
<dbReference type="EMBL" id="QPJI01000019">
    <property type="protein sequence ID" value="RCW63258.1"/>
    <property type="molecule type" value="Genomic_DNA"/>
</dbReference>
<gene>
    <name evidence="1" type="ORF">DET61_11925</name>
</gene>
<evidence type="ECO:0000313" key="2">
    <source>
        <dbReference type="Proteomes" id="UP000253647"/>
    </source>
</evidence>
<dbReference type="RefSeq" id="WP_114435296.1">
    <property type="nucleotide sequence ID" value="NZ_QPJI01000019.1"/>
</dbReference>